<reference evidence="2" key="1">
    <citation type="journal article" date="2012" name="Proc. Natl. Acad. Sci. U.S.A.">
        <title>Antigenic diversity is generated by distinct evolutionary mechanisms in African trypanosome species.</title>
        <authorList>
            <person name="Jackson A.P."/>
            <person name="Berry A."/>
            <person name="Aslett M."/>
            <person name="Allison H.C."/>
            <person name="Burton P."/>
            <person name="Vavrova-Anderson J."/>
            <person name="Brown R."/>
            <person name="Browne H."/>
            <person name="Corton N."/>
            <person name="Hauser H."/>
            <person name="Gamble J."/>
            <person name="Gilderthorp R."/>
            <person name="Marcello L."/>
            <person name="McQuillan J."/>
            <person name="Otto T.D."/>
            <person name="Quail M.A."/>
            <person name="Sanders M.J."/>
            <person name="van Tonder A."/>
            <person name="Ginger M.L."/>
            <person name="Field M.C."/>
            <person name="Barry J.D."/>
            <person name="Hertz-Fowler C."/>
            <person name="Berriman M."/>
        </authorList>
    </citation>
    <scope>NUCLEOTIDE SEQUENCE</scope>
    <source>
        <strain evidence="2">Y486</strain>
    </source>
</reference>
<dbReference type="PANTHER" id="PTHR47447:SF17">
    <property type="entry name" value="OS12G0638900 PROTEIN"/>
    <property type="match status" value="1"/>
</dbReference>
<protein>
    <recommendedName>
        <fullName evidence="3">Pentacotripeptide-repeat region of PRORP domain-containing protein</fullName>
    </recommendedName>
</protein>
<evidence type="ECO:0000256" key="1">
    <source>
        <dbReference type="ARBA" id="ARBA00022737"/>
    </source>
</evidence>
<sequence length="681" mass="75333">MRGALRRCVVTHMPSHQRGTPNIAKLLYGKRKNALHKTSQAKPSTAATLIQVPMVELRQAARRVASLGELDSEVLSEVFRKCRVLNRMDRSEAIVEVADEVKLGLSPSHYCILMAHANDNKDSQTALRYWNRACKEKKANEKLHGALLAAYRSSGRWKDAVRHCMAMLHDNMNLDSHALHTVMNACRRANASDVGLAMFSTAMRSNSAPSSAVYLELLRCIQQSSLPNNWEMALTVLQTLEGTVELTAGLCNAVMATMRGAQWTRGVELFHAMKDKNVQLSKETLATLASLNPGNTSHVIQCIGEAHTLGMPVTDTMYRAVLTNLIRLGLDHEAVRFAWREYRRATEDPGNPVNSSLALSLGIVDTLLGHSRPHEAMLFFDVFESKLGGVVGAATRGIGSMGLKSQRWIVQGRVAVMDHNVVLNPRFESLLSHYDSLILPFSAVRKLVVRVREEMGTVKGRYTKQTLKRLQKLMEEHNALRVLPLVHQLNAHVYVVDGPITSQSVELLRGSLINGGDQQELGGVTTPLLIRKSGEYSFPVNTVSHSQCANRRDEVGTAMRAVTAVGKRTLDVSCTPVLQDRGRISAPERVLAVAAMLKLLNPDASIHVVSPNHVQLLVVQRWNKLRPGAPITAVRYPDDVSFKAPAEQQALMISDEKFQDKESAYQCRESLHGTRCPFVPS</sequence>
<name>G0TTC5_TRYVY</name>
<organism evidence="2">
    <name type="scientific">Trypanosoma vivax (strain Y486)</name>
    <dbReference type="NCBI Taxonomy" id="1055687"/>
    <lineage>
        <taxon>Eukaryota</taxon>
        <taxon>Discoba</taxon>
        <taxon>Euglenozoa</taxon>
        <taxon>Kinetoplastea</taxon>
        <taxon>Metakinetoplastina</taxon>
        <taxon>Trypanosomatida</taxon>
        <taxon>Trypanosomatidae</taxon>
        <taxon>Trypanosoma</taxon>
        <taxon>Duttonella</taxon>
    </lineage>
</organism>
<dbReference type="Gene3D" id="1.25.40.10">
    <property type="entry name" value="Tetratricopeptide repeat domain"/>
    <property type="match status" value="1"/>
</dbReference>
<dbReference type="PANTHER" id="PTHR47447">
    <property type="entry name" value="OS03G0856100 PROTEIN"/>
    <property type="match status" value="1"/>
</dbReference>
<dbReference type="AlphaFoldDB" id="G0TTC5"/>
<accession>G0TTC5</accession>
<dbReference type="VEuPathDB" id="TriTrypDB:TvY486_0303820"/>
<dbReference type="InterPro" id="IPR011990">
    <property type="entry name" value="TPR-like_helical_dom_sf"/>
</dbReference>
<proteinExistence type="predicted"/>
<evidence type="ECO:0000313" key="2">
    <source>
        <dbReference type="EMBL" id="CCC47206.1"/>
    </source>
</evidence>
<evidence type="ECO:0008006" key="3">
    <source>
        <dbReference type="Google" id="ProtNLM"/>
    </source>
</evidence>
<keyword evidence="1" id="KW-0677">Repeat</keyword>
<dbReference type="EMBL" id="HE573019">
    <property type="protein sequence ID" value="CCC47206.1"/>
    <property type="molecule type" value="Genomic_DNA"/>
</dbReference>
<gene>
    <name evidence="2" type="ORF">TVY486_0303820</name>
</gene>